<dbReference type="AlphaFoldDB" id="A0A5C9A1W4"/>
<name>A0A5C9A1W4_9GAMM</name>
<feature type="region of interest" description="Disordered" evidence="4">
    <location>
        <begin position="126"/>
        <end position="149"/>
    </location>
</feature>
<comment type="function">
    <text evidence="1">Required for the efficient initiation of filament assembly.</text>
</comment>
<gene>
    <name evidence="5" type="ORF">FVW59_02320</name>
</gene>
<dbReference type="GO" id="GO:0044780">
    <property type="term" value="P:bacterial-type flagellum assembly"/>
    <property type="evidence" value="ECO:0007669"/>
    <property type="project" value="InterPro"/>
</dbReference>
<dbReference type="OrthoDB" id="6238586at2"/>
<evidence type="ECO:0000256" key="2">
    <source>
        <dbReference type="ARBA" id="ARBA00007703"/>
    </source>
</evidence>
<dbReference type="Proteomes" id="UP000321933">
    <property type="component" value="Unassembled WGS sequence"/>
</dbReference>
<comment type="caution">
    <text evidence="5">The sequence shown here is derived from an EMBL/GenBank/DDBJ whole genome shotgun (WGS) entry which is preliminary data.</text>
</comment>
<protein>
    <submittedName>
        <fullName evidence="5">Flagellar protein FlgN</fullName>
    </submittedName>
</protein>
<comment type="similarity">
    <text evidence="2">Belongs to the FlgN family.</text>
</comment>
<dbReference type="Pfam" id="PF05130">
    <property type="entry name" value="FlgN"/>
    <property type="match status" value="1"/>
</dbReference>
<keyword evidence="6" id="KW-1185">Reference proteome</keyword>
<sequence length="149" mass="16412">MSLEPHLQAQRLQLEQLVALLHTEQSLLTQSQVDGAALDRVAVDKQQHLVSLDSFEARRRGAQTRLGYPAGREGAMAAANDAGCLPLWQNIDQLASAAKQLNQTNGDLIQLRLENNQRLLNALRESAGNSLYGPDGQSHRKRPRVDSRA</sequence>
<organism evidence="5 6">
    <name type="scientific">Parahaliea aestuarii</name>
    <dbReference type="NCBI Taxonomy" id="1852021"/>
    <lineage>
        <taxon>Bacteria</taxon>
        <taxon>Pseudomonadati</taxon>
        <taxon>Pseudomonadota</taxon>
        <taxon>Gammaproteobacteria</taxon>
        <taxon>Cellvibrionales</taxon>
        <taxon>Halieaceae</taxon>
        <taxon>Parahaliea</taxon>
    </lineage>
</organism>
<evidence type="ECO:0000313" key="6">
    <source>
        <dbReference type="Proteomes" id="UP000321933"/>
    </source>
</evidence>
<proteinExistence type="inferred from homology"/>
<dbReference type="InterPro" id="IPR007809">
    <property type="entry name" value="FlgN-like"/>
</dbReference>
<dbReference type="EMBL" id="VRYZ01000001">
    <property type="protein sequence ID" value="TXS94768.1"/>
    <property type="molecule type" value="Genomic_DNA"/>
</dbReference>
<evidence type="ECO:0000256" key="4">
    <source>
        <dbReference type="SAM" id="MobiDB-lite"/>
    </source>
</evidence>
<dbReference type="SUPFAM" id="SSF140566">
    <property type="entry name" value="FlgN-like"/>
    <property type="match status" value="1"/>
</dbReference>
<keyword evidence="5" id="KW-0966">Cell projection</keyword>
<reference evidence="5 6" key="1">
    <citation type="submission" date="2019-08" db="EMBL/GenBank/DDBJ databases">
        <title>Parahaliea maris sp. nov., isolated from the surface seawater.</title>
        <authorList>
            <person name="Liu Y."/>
        </authorList>
    </citation>
    <scope>NUCLEOTIDE SEQUENCE [LARGE SCALE GENOMIC DNA]</scope>
    <source>
        <strain evidence="5 6">S2-26</strain>
    </source>
</reference>
<keyword evidence="3" id="KW-1005">Bacterial flagellum biogenesis</keyword>
<evidence type="ECO:0000313" key="5">
    <source>
        <dbReference type="EMBL" id="TXS94768.1"/>
    </source>
</evidence>
<dbReference type="InterPro" id="IPR036679">
    <property type="entry name" value="FlgN-like_sf"/>
</dbReference>
<accession>A0A5C9A1W4</accession>
<keyword evidence="5" id="KW-0282">Flagellum</keyword>
<evidence type="ECO:0000256" key="3">
    <source>
        <dbReference type="ARBA" id="ARBA00022795"/>
    </source>
</evidence>
<dbReference type="RefSeq" id="WP_148062609.1">
    <property type="nucleotide sequence ID" value="NZ_VRYZ01000001.1"/>
</dbReference>
<dbReference type="Gene3D" id="1.20.58.300">
    <property type="entry name" value="FlgN-like"/>
    <property type="match status" value="1"/>
</dbReference>
<keyword evidence="5" id="KW-0969">Cilium</keyword>
<evidence type="ECO:0000256" key="1">
    <source>
        <dbReference type="ARBA" id="ARBA00002397"/>
    </source>
</evidence>